<comment type="caution">
    <text evidence="2">The sequence shown here is derived from an EMBL/GenBank/DDBJ whole genome shotgun (WGS) entry which is preliminary data.</text>
</comment>
<dbReference type="OMA" id="FYWTREQ"/>
<evidence type="ECO:0000313" key="3">
    <source>
        <dbReference type="Proteomes" id="UP000001548"/>
    </source>
</evidence>
<dbReference type="AlphaFoldDB" id="E2RU56"/>
<dbReference type="InterPro" id="IPR009057">
    <property type="entry name" value="Homeodomain-like_sf"/>
</dbReference>
<organism evidence="2 3">
    <name type="scientific">Giardia intestinalis (strain ATCC 50803 / WB clone C6)</name>
    <name type="common">Giardia lamblia</name>
    <dbReference type="NCBI Taxonomy" id="184922"/>
    <lineage>
        <taxon>Eukaryota</taxon>
        <taxon>Metamonada</taxon>
        <taxon>Diplomonadida</taxon>
        <taxon>Hexamitidae</taxon>
        <taxon>Giardiinae</taxon>
        <taxon>Giardia</taxon>
    </lineage>
</organism>
<gene>
    <name evidence="2" type="ORF">GL50803_009154</name>
</gene>
<dbReference type="EMBL" id="AACB03000001">
    <property type="protein sequence ID" value="KAE8306044.1"/>
    <property type="molecule type" value="Genomic_DNA"/>
</dbReference>
<proteinExistence type="predicted"/>
<reference evidence="2 3" key="1">
    <citation type="journal article" date="2007" name="Science">
        <title>Genomic minimalism in the early diverging intestinal parasite Giardia lamblia.</title>
        <authorList>
            <person name="Morrison H.G."/>
            <person name="McArthur A.G."/>
            <person name="Gillin F.D."/>
            <person name="Aley S.B."/>
            <person name="Adam R.D."/>
            <person name="Olsen G.J."/>
            <person name="Best A.A."/>
            <person name="Cande W.Z."/>
            <person name="Chen F."/>
            <person name="Cipriano M.J."/>
            <person name="Davids B.J."/>
            <person name="Dawson S.C."/>
            <person name="Elmendorf H.G."/>
            <person name="Hehl A.B."/>
            <person name="Holder M.E."/>
            <person name="Huse S.M."/>
            <person name="Kim U.U."/>
            <person name="Lasek-Nesselquist E."/>
            <person name="Manning G."/>
            <person name="Nigam A."/>
            <person name="Nixon J.E."/>
            <person name="Palm D."/>
            <person name="Passamaneck N.E."/>
            <person name="Prabhu A."/>
            <person name="Reich C.I."/>
            <person name="Reiner D.S."/>
            <person name="Samuelson J."/>
            <person name="Svard S.G."/>
            <person name="Sogin M.L."/>
        </authorList>
    </citation>
    <scope>NUCLEOTIDE SEQUENCE [LARGE SCALE GENOMIC DNA]</scope>
    <source>
        <strain evidence="2 3">WB C6</strain>
    </source>
</reference>
<sequence length="507" mass="55712">MNATGLMTTPLPVKTDMLSAGDLSVFQLGWPLVYQNQGVVRNDLSSMINESAYTLQQLSCIRPLYENYCDDNTVAPPTALLRPSLGAMLVEQPQCTGKFSDPINTSTQASNCHTMYSTNNISNSKDSIKDSGLIVPVESDVSNSEIKEVQAPPEGSEQARCQLCLELPFNGSFDSAISPAFRTAFVKEVRAGQRLRQTPAVFTTNRVSIRPGISLNSFCSAPESISAPAMNTENVDVEQVVYPPSLNEMGQILPTGVYYGDPGFPKMGVVGPLSTADHVGSITMDLLTPSPTSDSVVSVLDNSVIQHSGSAISISSLNGTNFQTMGSHYPSTSVFPYSTPLTLTPQIPAYYCPGIIAGQPIQYTVAALGHPIQLQPPLTQPSAHAMVSHGLQPLHSQTYATRRKPRRASTSSGDAQSSQTPFYWTREQAELFDRVHHRIGVDRATDKAIWDELRHHIPNLTQRMVQSRLQKRRLAIRKYYKLNPKSQLKRHHVHPEFQTNNELYPVE</sequence>
<dbReference type="Gene3D" id="1.10.10.60">
    <property type="entry name" value="Homeodomain-like"/>
    <property type="match status" value="1"/>
</dbReference>
<accession>E2RU56</accession>
<dbReference type="Proteomes" id="UP000001548">
    <property type="component" value="Unassembled WGS sequence"/>
</dbReference>
<dbReference type="KEGG" id="gla:GL50803_009154"/>
<dbReference type="HOGENOM" id="CLU_538001_0_0_1"/>
<keyword evidence="3" id="KW-1185">Reference proteome</keyword>
<dbReference type="SUPFAM" id="SSF46689">
    <property type="entry name" value="Homeodomain-like"/>
    <property type="match status" value="1"/>
</dbReference>
<protein>
    <submittedName>
        <fullName evidence="2">GARP-like protein 3</fullName>
    </submittedName>
</protein>
<feature type="region of interest" description="Disordered" evidence="1">
    <location>
        <begin position="395"/>
        <end position="420"/>
    </location>
</feature>
<feature type="compositionally biased region" description="Polar residues" evidence="1">
    <location>
        <begin position="408"/>
        <end position="420"/>
    </location>
</feature>
<name>E2RU56_GIAIC</name>
<dbReference type="RefSeq" id="XP_001708588.1">
    <property type="nucleotide sequence ID" value="XM_001708536.1"/>
</dbReference>
<evidence type="ECO:0000313" key="2">
    <source>
        <dbReference type="EMBL" id="KAE8306044.1"/>
    </source>
</evidence>
<dbReference type="VEuPathDB" id="GiardiaDB:GL50803_9154"/>
<evidence type="ECO:0000256" key="1">
    <source>
        <dbReference type="SAM" id="MobiDB-lite"/>
    </source>
</evidence>
<dbReference type="STRING" id="184922.E2RU56"/>
<dbReference type="GeneID" id="5701503"/>